<proteinExistence type="predicted"/>
<evidence type="ECO:0000313" key="2">
    <source>
        <dbReference type="Proteomes" id="UP001239462"/>
    </source>
</evidence>
<dbReference type="Proteomes" id="UP001239462">
    <property type="component" value="Unassembled WGS sequence"/>
</dbReference>
<reference evidence="1 2" key="1">
    <citation type="submission" date="2023-06" db="EMBL/GenBank/DDBJ databases">
        <title>Roseiconus lacunae JC819 isolated from Gulf of Mannar region, Tamil Nadu.</title>
        <authorList>
            <person name="Pk S."/>
            <person name="Ch S."/>
            <person name="Ch V.R."/>
        </authorList>
    </citation>
    <scope>NUCLEOTIDE SEQUENCE [LARGE SCALE GENOMIC DNA]</scope>
    <source>
        <strain evidence="1 2">JC819</strain>
    </source>
</reference>
<sequence>MIDDKLLKWIRCPISGQTLHPIEPEVLAALNEKISRREVRDRSDQLVEEGLQGGLVSESGEYLYPVRGGIPSLVIDSAISLDV</sequence>
<protein>
    <submittedName>
        <fullName evidence="1">Trm112 family protein</fullName>
    </submittedName>
</protein>
<evidence type="ECO:0000313" key="1">
    <source>
        <dbReference type="EMBL" id="MDM4015364.1"/>
    </source>
</evidence>
<dbReference type="SUPFAM" id="SSF158997">
    <property type="entry name" value="Trm112p-like"/>
    <property type="match status" value="1"/>
</dbReference>
<gene>
    <name evidence="1" type="ORF">QTN89_07995</name>
</gene>
<dbReference type="EMBL" id="JASZZN010000005">
    <property type="protein sequence ID" value="MDM4015364.1"/>
    <property type="molecule type" value="Genomic_DNA"/>
</dbReference>
<accession>A0ABT7PGC8</accession>
<name>A0ABT7PGC8_9BACT</name>
<comment type="caution">
    <text evidence="1">The sequence shown here is derived from an EMBL/GenBank/DDBJ whole genome shotgun (WGS) entry which is preliminary data.</text>
</comment>
<dbReference type="Gene3D" id="2.20.25.10">
    <property type="match status" value="1"/>
</dbReference>
<dbReference type="RefSeq" id="WP_149495455.1">
    <property type="nucleotide sequence ID" value="NZ_CP141221.1"/>
</dbReference>
<organism evidence="1 2">
    <name type="scientific">Roseiconus lacunae</name>
    <dbReference type="NCBI Taxonomy" id="2605694"/>
    <lineage>
        <taxon>Bacteria</taxon>
        <taxon>Pseudomonadati</taxon>
        <taxon>Planctomycetota</taxon>
        <taxon>Planctomycetia</taxon>
        <taxon>Pirellulales</taxon>
        <taxon>Pirellulaceae</taxon>
        <taxon>Roseiconus</taxon>
    </lineage>
</organism>
<keyword evidence="2" id="KW-1185">Reference proteome</keyword>